<gene>
    <name evidence="3" type="ordered locus">Palpr_1070</name>
</gene>
<dbReference type="GO" id="GO:0071281">
    <property type="term" value="P:cellular response to iron ion"/>
    <property type="evidence" value="ECO:0007669"/>
    <property type="project" value="TreeGrafter"/>
</dbReference>
<name>E4T3C5_PALPW</name>
<dbReference type="PANTHER" id="PTHR30535:SF34">
    <property type="entry name" value="MOLYBDATE-BINDING PROTEIN MOLA"/>
    <property type="match status" value="1"/>
</dbReference>
<dbReference type="AlphaFoldDB" id="E4T3C5"/>
<sequence>MKKIFLIPLLFLCFLFSCTPKSAKTTNAQTNDTLKLSYAQGFAVKYFPDYKEVIVYSPWVKGTVYARYYLVKDASVKTPSDGTKVQVPLRTLVATSVTHFEFLSLLGQVETIVGVCSPRIIYNKEINKRFAEGRIADLGDAFTINVEKTLQLKPGALMMSGYNQNDPYAQRVSQAGIPVLFNNEWMETSLLARAEWIKFVAAFYNKEKQADSIFADVDKRYNDIKAKAAGVKTKPNIMVGSNFRGTWYMPSGRNFMGKLFADAGSRYFYANDTTAGSLPLNVETVLKNFSQTDVWLNCNFNSLDELVKADSKHALFRPVQLKQVYNINKRLLPSTANDFWESAVARPDLLLSDMIAILHPEILPGYILTYVEKLK</sequence>
<feature type="domain" description="Fe/B12 periplasmic-binding" evidence="2">
    <location>
        <begin position="91"/>
        <end position="362"/>
    </location>
</feature>
<dbReference type="PANTHER" id="PTHR30535">
    <property type="entry name" value="VITAMIN B12-BINDING PROTEIN"/>
    <property type="match status" value="1"/>
</dbReference>
<dbReference type="EMBL" id="CP002345">
    <property type="protein sequence ID" value="ADQ79219.1"/>
    <property type="molecule type" value="Genomic_DNA"/>
</dbReference>
<dbReference type="InterPro" id="IPR002491">
    <property type="entry name" value="ABC_transptr_periplasmic_BD"/>
</dbReference>
<dbReference type="Gene3D" id="3.40.50.1980">
    <property type="entry name" value="Nitrogenase molybdenum iron protein domain"/>
    <property type="match status" value="2"/>
</dbReference>
<keyword evidence="4" id="KW-1185">Reference proteome</keyword>
<dbReference type="KEGG" id="ppn:Palpr_1070"/>
<proteinExistence type="predicted"/>
<dbReference type="eggNOG" id="COG0614">
    <property type="taxonomic scope" value="Bacteria"/>
</dbReference>
<protein>
    <submittedName>
        <fullName evidence="3">Periplasmic binding protein</fullName>
    </submittedName>
</protein>
<feature type="chain" id="PRO_5003189069" evidence="1">
    <location>
        <begin position="24"/>
        <end position="375"/>
    </location>
</feature>
<dbReference type="PROSITE" id="PS51257">
    <property type="entry name" value="PROKAR_LIPOPROTEIN"/>
    <property type="match status" value="1"/>
</dbReference>
<accession>E4T3C5</accession>
<dbReference type="Pfam" id="PF01497">
    <property type="entry name" value="Peripla_BP_2"/>
    <property type="match status" value="1"/>
</dbReference>
<reference key="1">
    <citation type="submission" date="2010-11" db="EMBL/GenBank/DDBJ databases">
        <title>The complete genome of Paludibacter propionicigenes DSM 17365.</title>
        <authorList>
            <consortium name="US DOE Joint Genome Institute (JGI-PGF)"/>
            <person name="Lucas S."/>
            <person name="Copeland A."/>
            <person name="Lapidus A."/>
            <person name="Bruce D."/>
            <person name="Goodwin L."/>
            <person name="Pitluck S."/>
            <person name="Kyrpides N."/>
            <person name="Mavromatis K."/>
            <person name="Ivanova N."/>
            <person name="Munk A.C."/>
            <person name="Brettin T."/>
            <person name="Detter J.C."/>
            <person name="Han C."/>
            <person name="Tapia R."/>
            <person name="Land M."/>
            <person name="Hauser L."/>
            <person name="Markowitz V."/>
            <person name="Cheng J.-F."/>
            <person name="Hugenholtz P."/>
            <person name="Woyke T."/>
            <person name="Wu D."/>
            <person name="Gronow S."/>
            <person name="Wellnitz S."/>
            <person name="Brambilla E."/>
            <person name="Klenk H.-P."/>
            <person name="Eisen J.A."/>
        </authorList>
    </citation>
    <scope>NUCLEOTIDE SEQUENCE</scope>
    <source>
        <strain>WB4</strain>
    </source>
</reference>
<evidence type="ECO:0000259" key="2">
    <source>
        <dbReference type="PROSITE" id="PS50983"/>
    </source>
</evidence>
<organism evidence="3 4">
    <name type="scientific">Paludibacter propionicigenes (strain DSM 17365 / JCM 13257 / WB4)</name>
    <dbReference type="NCBI Taxonomy" id="694427"/>
    <lineage>
        <taxon>Bacteria</taxon>
        <taxon>Pseudomonadati</taxon>
        <taxon>Bacteroidota</taxon>
        <taxon>Bacteroidia</taxon>
        <taxon>Bacteroidales</taxon>
        <taxon>Paludibacteraceae</taxon>
        <taxon>Paludibacter</taxon>
    </lineage>
</organism>
<dbReference type="InterPro" id="IPR050902">
    <property type="entry name" value="ABC_Transporter_SBP"/>
</dbReference>
<evidence type="ECO:0000256" key="1">
    <source>
        <dbReference type="SAM" id="SignalP"/>
    </source>
</evidence>
<dbReference type="RefSeq" id="WP_013444588.1">
    <property type="nucleotide sequence ID" value="NC_014734.1"/>
</dbReference>
<dbReference type="PROSITE" id="PS50983">
    <property type="entry name" value="FE_B12_PBP"/>
    <property type="match status" value="1"/>
</dbReference>
<dbReference type="OrthoDB" id="9812528at2"/>
<keyword evidence="1" id="KW-0732">Signal</keyword>
<evidence type="ECO:0000313" key="3">
    <source>
        <dbReference type="EMBL" id="ADQ79219.1"/>
    </source>
</evidence>
<evidence type="ECO:0000313" key="4">
    <source>
        <dbReference type="Proteomes" id="UP000008718"/>
    </source>
</evidence>
<dbReference type="SUPFAM" id="SSF53807">
    <property type="entry name" value="Helical backbone' metal receptor"/>
    <property type="match status" value="1"/>
</dbReference>
<dbReference type="HOGENOM" id="CLU_025776_1_0_10"/>
<feature type="signal peptide" evidence="1">
    <location>
        <begin position="1"/>
        <end position="23"/>
    </location>
</feature>
<dbReference type="STRING" id="694427.Palpr_1070"/>
<reference evidence="3 4" key="2">
    <citation type="journal article" date="2011" name="Stand. Genomic Sci.">
        <title>Complete genome sequence of Paludibacter propionicigenes type strain (WB4).</title>
        <authorList>
            <person name="Gronow S."/>
            <person name="Munk C."/>
            <person name="Lapidus A."/>
            <person name="Nolan M."/>
            <person name="Lucas S."/>
            <person name="Hammon N."/>
            <person name="Deshpande S."/>
            <person name="Cheng J.F."/>
            <person name="Tapia R."/>
            <person name="Han C."/>
            <person name="Goodwin L."/>
            <person name="Pitluck S."/>
            <person name="Liolios K."/>
            <person name="Ivanova N."/>
            <person name="Mavromatis K."/>
            <person name="Mikhailova N."/>
            <person name="Pati A."/>
            <person name="Chen A."/>
            <person name="Palaniappan K."/>
            <person name="Land M."/>
            <person name="Hauser L."/>
            <person name="Chang Y.J."/>
            <person name="Jeffries C.D."/>
            <person name="Brambilla E."/>
            <person name="Rohde M."/>
            <person name="Goker M."/>
            <person name="Detter J.C."/>
            <person name="Woyke T."/>
            <person name="Bristow J."/>
            <person name="Eisen J.A."/>
            <person name="Markowitz V."/>
            <person name="Hugenholtz P."/>
            <person name="Kyrpides N.C."/>
            <person name="Klenk H.P."/>
        </authorList>
    </citation>
    <scope>NUCLEOTIDE SEQUENCE [LARGE SCALE GENOMIC DNA]</scope>
    <source>
        <strain evidence="4">DSM 17365 / JCM 13257 / WB4</strain>
    </source>
</reference>
<dbReference type="Proteomes" id="UP000008718">
    <property type="component" value="Chromosome"/>
</dbReference>